<dbReference type="RefSeq" id="WP_369668294.1">
    <property type="nucleotide sequence ID" value="NZ_JBDKXB010000032.1"/>
</dbReference>
<comment type="caution">
    <text evidence="1">The sequence shown here is derived from an EMBL/GenBank/DDBJ whole genome shotgun (WGS) entry which is preliminary data.</text>
</comment>
<keyword evidence="2" id="KW-1185">Reference proteome</keyword>
<dbReference type="EMBL" id="JBDKXB010000032">
    <property type="protein sequence ID" value="MEY6433907.1"/>
    <property type="molecule type" value="Genomic_DNA"/>
</dbReference>
<dbReference type="Proteomes" id="UP001564408">
    <property type="component" value="Unassembled WGS sequence"/>
</dbReference>
<sequence length="103" mass="11835">MALTLLYWGRPAGYGFNFLELVVVVWPSLSRWPRLILMAALTALMASRWWAFAETIRGENLSLLTMQTAAWPWETWLVLPGCWLLLLWAAHRAPGPPRGGWRE</sequence>
<name>A0ABV4BH92_9GAMM</name>
<proteinExistence type="predicted"/>
<evidence type="ECO:0000313" key="2">
    <source>
        <dbReference type="Proteomes" id="UP001564408"/>
    </source>
</evidence>
<accession>A0ABV4BH92</accession>
<reference evidence="1 2" key="1">
    <citation type="submission" date="2024-05" db="EMBL/GenBank/DDBJ databases">
        <title>Genome Sequence and Characterization of the New Strain Purple Sulfur Bacterium of Genus Thioalkalicoccus.</title>
        <authorList>
            <person name="Bryantseva I.A."/>
            <person name="Kyndt J.A."/>
            <person name="Imhoff J.F."/>
        </authorList>
    </citation>
    <scope>NUCLEOTIDE SEQUENCE [LARGE SCALE GENOMIC DNA]</scope>
    <source>
        <strain evidence="1 2">Um2</strain>
    </source>
</reference>
<protein>
    <submittedName>
        <fullName evidence="1">Uncharacterized protein</fullName>
    </submittedName>
</protein>
<gene>
    <name evidence="1" type="ORF">ABC977_16000</name>
</gene>
<evidence type="ECO:0000313" key="1">
    <source>
        <dbReference type="EMBL" id="MEY6433907.1"/>
    </source>
</evidence>
<organism evidence="1 2">
    <name type="scientific">Thioalkalicoccus limnaeus</name>
    <dbReference type="NCBI Taxonomy" id="120681"/>
    <lineage>
        <taxon>Bacteria</taxon>
        <taxon>Pseudomonadati</taxon>
        <taxon>Pseudomonadota</taxon>
        <taxon>Gammaproteobacteria</taxon>
        <taxon>Chromatiales</taxon>
        <taxon>Chromatiaceae</taxon>
        <taxon>Thioalkalicoccus</taxon>
    </lineage>
</organism>